<dbReference type="Proteomes" id="UP000008144">
    <property type="component" value="Chromosome 14"/>
</dbReference>
<proteinExistence type="predicted"/>
<dbReference type="AlphaFoldDB" id="H2XQS1"/>
<accession>H2XQS1</accession>
<reference evidence="2" key="1">
    <citation type="journal article" date="2002" name="Science">
        <title>The draft genome of Ciona intestinalis: insights into chordate and vertebrate origins.</title>
        <authorList>
            <person name="Dehal P."/>
            <person name="Satou Y."/>
            <person name="Campbell R.K."/>
            <person name="Chapman J."/>
            <person name="Degnan B."/>
            <person name="De Tomaso A."/>
            <person name="Davidson B."/>
            <person name="Di Gregorio A."/>
            <person name="Gelpke M."/>
            <person name="Goodstein D.M."/>
            <person name="Harafuji N."/>
            <person name="Hastings K.E."/>
            <person name="Ho I."/>
            <person name="Hotta K."/>
            <person name="Huang W."/>
            <person name="Kawashima T."/>
            <person name="Lemaire P."/>
            <person name="Martinez D."/>
            <person name="Meinertzhagen I.A."/>
            <person name="Necula S."/>
            <person name="Nonaka M."/>
            <person name="Putnam N."/>
            <person name="Rash S."/>
            <person name="Saiga H."/>
            <person name="Satake M."/>
            <person name="Terry A."/>
            <person name="Yamada L."/>
            <person name="Wang H.G."/>
            <person name="Awazu S."/>
            <person name="Azumi K."/>
            <person name="Boore J."/>
            <person name="Branno M."/>
            <person name="Chin-Bow S."/>
            <person name="DeSantis R."/>
            <person name="Doyle S."/>
            <person name="Francino P."/>
            <person name="Keys D.N."/>
            <person name="Haga S."/>
            <person name="Hayashi H."/>
            <person name="Hino K."/>
            <person name="Imai K.S."/>
            <person name="Inaba K."/>
            <person name="Kano S."/>
            <person name="Kobayashi K."/>
            <person name="Kobayashi M."/>
            <person name="Lee B.I."/>
            <person name="Makabe K.W."/>
            <person name="Manohar C."/>
            <person name="Matassi G."/>
            <person name="Medina M."/>
            <person name="Mochizuki Y."/>
            <person name="Mount S."/>
            <person name="Morishita T."/>
            <person name="Miura S."/>
            <person name="Nakayama A."/>
            <person name="Nishizaka S."/>
            <person name="Nomoto H."/>
            <person name="Ohta F."/>
            <person name="Oishi K."/>
            <person name="Rigoutsos I."/>
            <person name="Sano M."/>
            <person name="Sasaki A."/>
            <person name="Sasakura Y."/>
            <person name="Shoguchi E."/>
            <person name="Shin-i T."/>
            <person name="Spagnuolo A."/>
            <person name="Stainier D."/>
            <person name="Suzuki M.M."/>
            <person name="Tassy O."/>
            <person name="Takatori N."/>
            <person name="Tokuoka M."/>
            <person name="Yagi K."/>
            <person name="Yoshizaki F."/>
            <person name="Wada S."/>
            <person name="Zhang C."/>
            <person name="Hyatt P.D."/>
            <person name="Larimer F."/>
            <person name="Detter C."/>
            <person name="Doggett N."/>
            <person name="Glavina T."/>
            <person name="Hawkins T."/>
            <person name="Richardson P."/>
            <person name="Lucas S."/>
            <person name="Kohara Y."/>
            <person name="Levine M."/>
            <person name="Satoh N."/>
            <person name="Rokhsar D.S."/>
        </authorList>
    </citation>
    <scope>NUCLEOTIDE SEQUENCE [LARGE SCALE GENOMIC DNA]</scope>
</reference>
<reference evidence="1" key="3">
    <citation type="submission" date="2025-08" db="UniProtKB">
        <authorList>
            <consortium name="Ensembl"/>
        </authorList>
    </citation>
    <scope>IDENTIFICATION</scope>
</reference>
<dbReference type="HOGENOM" id="CLU_3067887_0_0_1"/>
<dbReference type="InParanoid" id="H2XQS1"/>
<reference evidence="1" key="2">
    <citation type="journal article" date="2008" name="Genome Biol.">
        <title>Improved genome assembly and evidence-based global gene model set for the chordate Ciona intestinalis: new insight into intron and operon populations.</title>
        <authorList>
            <person name="Satou Y."/>
            <person name="Mineta K."/>
            <person name="Ogasawara M."/>
            <person name="Sasakura Y."/>
            <person name="Shoguchi E."/>
            <person name="Ueno K."/>
            <person name="Yamada L."/>
            <person name="Matsumoto J."/>
            <person name="Wasserscheid J."/>
            <person name="Dewar K."/>
            <person name="Wiley G.B."/>
            <person name="Macmil S.L."/>
            <person name="Roe B.A."/>
            <person name="Zeller R.W."/>
            <person name="Hastings K.E."/>
            <person name="Lemaire P."/>
            <person name="Lindquist E."/>
            <person name="Endo T."/>
            <person name="Hotta K."/>
            <person name="Inaba K."/>
        </authorList>
    </citation>
    <scope>NUCLEOTIDE SEQUENCE [LARGE SCALE GENOMIC DNA]</scope>
    <source>
        <strain evidence="1">wild type</strain>
    </source>
</reference>
<dbReference type="Ensembl" id="ENSCINT00000033563.1">
    <property type="protein sequence ID" value="ENSCINP00000032005.1"/>
    <property type="gene ID" value="ENSCING00000022014.1"/>
</dbReference>
<dbReference type="EMBL" id="EAAA01001233">
    <property type="status" value="NOT_ANNOTATED_CDS"/>
    <property type="molecule type" value="Genomic_DNA"/>
</dbReference>
<protein>
    <submittedName>
        <fullName evidence="1">Uncharacterized protein</fullName>
    </submittedName>
</protein>
<reference evidence="1" key="4">
    <citation type="submission" date="2025-09" db="UniProtKB">
        <authorList>
            <consortium name="Ensembl"/>
        </authorList>
    </citation>
    <scope>IDENTIFICATION</scope>
</reference>
<evidence type="ECO:0000313" key="1">
    <source>
        <dbReference type="Ensembl" id="ENSCINP00000032005.1"/>
    </source>
</evidence>
<sequence length="53" mass="6534">MEDTWVITFLWFKFNFKHFVYDWNQRGLVSIGNSDVALAHEINHHVNMRHFRE</sequence>
<name>H2XQS1_CIOIN</name>
<organism evidence="1 2">
    <name type="scientific">Ciona intestinalis</name>
    <name type="common">Transparent sea squirt</name>
    <name type="synonym">Ascidia intestinalis</name>
    <dbReference type="NCBI Taxonomy" id="7719"/>
    <lineage>
        <taxon>Eukaryota</taxon>
        <taxon>Metazoa</taxon>
        <taxon>Chordata</taxon>
        <taxon>Tunicata</taxon>
        <taxon>Ascidiacea</taxon>
        <taxon>Phlebobranchia</taxon>
        <taxon>Cionidae</taxon>
        <taxon>Ciona</taxon>
    </lineage>
</organism>
<keyword evidence="2" id="KW-1185">Reference proteome</keyword>
<dbReference type="EMBL" id="EAAA01001234">
    <property type="status" value="NOT_ANNOTATED_CDS"/>
    <property type="molecule type" value="Genomic_DNA"/>
</dbReference>
<evidence type="ECO:0000313" key="2">
    <source>
        <dbReference type="Proteomes" id="UP000008144"/>
    </source>
</evidence>